<evidence type="ECO:0000313" key="1">
    <source>
        <dbReference type="EMBL" id="KAF7721516.1"/>
    </source>
</evidence>
<protein>
    <submittedName>
        <fullName evidence="1">Uncharacterized protein</fullName>
    </submittedName>
</protein>
<dbReference type="Proteomes" id="UP000605846">
    <property type="component" value="Unassembled WGS sequence"/>
</dbReference>
<name>A0A8H7BEJ4_9FUNG</name>
<reference evidence="1" key="1">
    <citation type="submission" date="2020-01" db="EMBL/GenBank/DDBJ databases">
        <title>Genome Sequencing of Three Apophysomyces-Like Fungal Strains Confirms a Novel Fungal Genus in the Mucoromycota with divergent Burkholderia-like Endosymbiotic Bacteria.</title>
        <authorList>
            <person name="Stajich J.E."/>
            <person name="Macias A.M."/>
            <person name="Carter-House D."/>
            <person name="Lovett B."/>
            <person name="Kasson L.R."/>
            <person name="Berry K."/>
            <person name="Grigoriev I."/>
            <person name="Chang Y."/>
            <person name="Spatafora J."/>
            <person name="Kasson M.T."/>
        </authorList>
    </citation>
    <scope>NUCLEOTIDE SEQUENCE</scope>
    <source>
        <strain evidence="1">NRRL A-21654</strain>
    </source>
</reference>
<dbReference type="AlphaFoldDB" id="A0A8H7BEJ4"/>
<comment type="caution">
    <text evidence="1">The sequence shown here is derived from an EMBL/GenBank/DDBJ whole genome shotgun (WGS) entry which is preliminary data.</text>
</comment>
<keyword evidence="2" id="KW-1185">Reference proteome</keyword>
<sequence>MDRIDMVSGIVPFKPSAIHPPMNPLAHPPPHPFPHPPPFKATKPTWSPELGGRPSFVPSPVTNVPSPSKTLLPVMETPVSTVLSMSHTSVVSDIISVIGNAPDLAVKSLLRPFNMALASALQEFPRIFKGIIETEYADIASKSFAAISSKGVPTWASSK</sequence>
<accession>A0A8H7BEJ4</accession>
<dbReference type="EMBL" id="JABAYA010000258">
    <property type="protein sequence ID" value="KAF7721516.1"/>
    <property type="molecule type" value="Genomic_DNA"/>
</dbReference>
<organism evidence="1 2">
    <name type="scientific">Apophysomyces ossiformis</name>
    <dbReference type="NCBI Taxonomy" id="679940"/>
    <lineage>
        <taxon>Eukaryota</taxon>
        <taxon>Fungi</taxon>
        <taxon>Fungi incertae sedis</taxon>
        <taxon>Mucoromycota</taxon>
        <taxon>Mucoromycotina</taxon>
        <taxon>Mucoromycetes</taxon>
        <taxon>Mucorales</taxon>
        <taxon>Mucorineae</taxon>
        <taxon>Mucoraceae</taxon>
        <taxon>Apophysomyces</taxon>
    </lineage>
</organism>
<proteinExistence type="predicted"/>
<evidence type="ECO:0000313" key="2">
    <source>
        <dbReference type="Proteomes" id="UP000605846"/>
    </source>
</evidence>
<gene>
    <name evidence="1" type="ORF">EC973_004542</name>
</gene>